<feature type="transmembrane region" description="Helical" evidence="1">
    <location>
        <begin position="100"/>
        <end position="122"/>
    </location>
</feature>
<protein>
    <recommendedName>
        <fullName evidence="4">Gustatory receptor</fullName>
    </recommendedName>
</protein>
<organism evidence="2 3">
    <name type="scientific">Tetranychus urticae</name>
    <name type="common">Two-spotted spider mite</name>
    <dbReference type="NCBI Taxonomy" id="32264"/>
    <lineage>
        <taxon>Eukaryota</taxon>
        <taxon>Metazoa</taxon>
        <taxon>Ecdysozoa</taxon>
        <taxon>Arthropoda</taxon>
        <taxon>Chelicerata</taxon>
        <taxon>Arachnida</taxon>
        <taxon>Acari</taxon>
        <taxon>Acariformes</taxon>
        <taxon>Trombidiformes</taxon>
        <taxon>Prostigmata</taxon>
        <taxon>Eleutherengona</taxon>
        <taxon>Raphignathae</taxon>
        <taxon>Tetranychoidea</taxon>
        <taxon>Tetranychidae</taxon>
        <taxon>Tetranychus</taxon>
    </lineage>
</organism>
<feature type="transmembrane region" description="Helical" evidence="1">
    <location>
        <begin position="169"/>
        <end position="192"/>
    </location>
</feature>
<keyword evidence="1" id="KW-1133">Transmembrane helix</keyword>
<keyword evidence="3" id="KW-1185">Reference proteome</keyword>
<dbReference type="HOGENOM" id="CLU_638317_0_0_1"/>
<accession>T1KCN9</accession>
<dbReference type="Proteomes" id="UP000015104">
    <property type="component" value="Unassembled WGS sequence"/>
</dbReference>
<dbReference type="EnsemblMetazoa" id="tetur08g08299.1">
    <property type="protein sequence ID" value="tetur08g08299.1"/>
    <property type="gene ID" value="tetur08g08299"/>
</dbReference>
<dbReference type="EMBL" id="CAEY01001942">
    <property type="status" value="NOT_ANNOTATED_CDS"/>
    <property type="molecule type" value="Genomic_DNA"/>
</dbReference>
<proteinExistence type="predicted"/>
<evidence type="ECO:0000256" key="1">
    <source>
        <dbReference type="SAM" id="Phobius"/>
    </source>
</evidence>
<feature type="transmembrane region" description="Helical" evidence="1">
    <location>
        <begin position="385"/>
        <end position="407"/>
    </location>
</feature>
<reference evidence="3" key="1">
    <citation type="submission" date="2011-08" db="EMBL/GenBank/DDBJ databases">
        <authorList>
            <person name="Rombauts S."/>
        </authorList>
    </citation>
    <scope>NUCLEOTIDE SEQUENCE</scope>
    <source>
        <strain evidence="3">London</strain>
    </source>
</reference>
<feature type="transmembrane region" description="Helical" evidence="1">
    <location>
        <begin position="313"/>
        <end position="333"/>
    </location>
</feature>
<name>T1KCN9_TETUR</name>
<feature type="transmembrane region" description="Helical" evidence="1">
    <location>
        <begin position="54"/>
        <end position="78"/>
    </location>
</feature>
<keyword evidence="1" id="KW-0812">Transmembrane</keyword>
<feature type="transmembrane region" description="Helical" evidence="1">
    <location>
        <begin position="279"/>
        <end position="301"/>
    </location>
</feature>
<reference evidence="2" key="2">
    <citation type="submission" date="2015-06" db="UniProtKB">
        <authorList>
            <consortium name="EnsemblMetazoa"/>
        </authorList>
    </citation>
    <scope>IDENTIFICATION</scope>
</reference>
<dbReference type="AlphaFoldDB" id="T1KCN9"/>
<evidence type="ECO:0000313" key="3">
    <source>
        <dbReference type="Proteomes" id="UP000015104"/>
    </source>
</evidence>
<evidence type="ECO:0000313" key="2">
    <source>
        <dbReference type="EnsemblMetazoa" id="tetur08g08299.1"/>
    </source>
</evidence>
<sequence length="416" mass="48726">MQNIKNIRHDFSIKSISKFSNLNVTKSDLFRAIDDLQHFERLTRTFDRSKSCQYFQLQSLVILLLNIMLAMKFLLLSITDSETIRLYAGDIFVSSSETKVLNYFCHIGVIIPCMAKIFILYFNQSERKSFLDIFDEYKESLGGYNKEFTLLSTKENLFRKQYYFLIKSYNYGPFVVVSFFLILHTSMVTINYSYLKLYIMQIIHIAILVVLYYYIIASASWFLFIMVLGALFACNSIDSLTTECNNLNSITNYTWNNAFSFYHKSNLISNWVDYVNMRFAWIFLALYIYLAFHNILIFFYLTQFKFEYVGVQVLLIFSNVLILAALYSCNYLGALVGQKASLLHLAFYHISIDTGNFFNIKVALKKLHFLEQIQARKMGLYIGNYIYIDNNNILLLTLECGSLYLLFCSNINRNNQ</sequence>
<keyword evidence="1" id="KW-0472">Membrane</keyword>
<evidence type="ECO:0008006" key="4">
    <source>
        <dbReference type="Google" id="ProtNLM"/>
    </source>
</evidence>